<keyword evidence="2" id="KW-0472">Membrane</keyword>
<evidence type="ECO:0000313" key="3">
    <source>
        <dbReference type="EMBL" id="HIS96565.1"/>
    </source>
</evidence>
<dbReference type="SUPFAM" id="SSF116927">
    <property type="entry name" value="EspA/CesA-like"/>
    <property type="match status" value="1"/>
</dbReference>
<dbReference type="Proteomes" id="UP000886876">
    <property type="component" value="Unassembled WGS sequence"/>
</dbReference>
<dbReference type="InterPro" id="IPR035074">
    <property type="entry name" value="EspA/CesA-like"/>
</dbReference>
<feature type="coiled-coil region" evidence="1">
    <location>
        <begin position="35"/>
        <end position="62"/>
    </location>
</feature>
<evidence type="ECO:0000256" key="2">
    <source>
        <dbReference type="SAM" id="Phobius"/>
    </source>
</evidence>
<sequence>MEALDFDAAEEDNGLTGSMVGDSTNVQMLFYKLQLELAQQAKESAQETIEQIQQQNEKQRLCSQFINEARTTVSNLSGDKTVAVPEDMLDFLQENSLYVPADPSAANIESWRAIVSALEYHQESIGASVQQNMVYIQDFIGQYNSYSQASQSVLAGAGSLSGSATMLGSGGAGLAVTALIAGLVLGALITALVLKKKKPQA</sequence>
<protein>
    <submittedName>
        <fullName evidence="3">Uncharacterized protein</fullName>
    </submittedName>
</protein>
<name>A0A9D1K7G7_9FIRM</name>
<keyword evidence="2" id="KW-0812">Transmembrane</keyword>
<dbReference type="AlphaFoldDB" id="A0A9D1K7G7"/>
<evidence type="ECO:0000256" key="1">
    <source>
        <dbReference type="SAM" id="Coils"/>
    </source>
</evidence>
<reference evidence="3" key="2">
    <citation type="journal article" date="2021" name="PeerJ">
        <title>Extensive microbial diversity within the chicken gut microbiome revealed by metagenomics and culture.</title>
        <authorList>
            <person name="Gilroy R."/>
            <person name="Ravi A."/>
            <person name="Getino M."/>
            <person name="Pursley I."/>
            <person name="Horton D.L."/>
            <person name="Alikhan N.F."/>
            <person name="Baker D."/>
            <person name="Gharbi K."/>
            <person name="Hall N."/>
            <person name="Watson M."/>
            <person name="Adriaenssens E.M."/>
            <person name="Foster-Nyarko E."/>
            <person name="Jarju S."/>
            <person name="Secka A."/>
            <person name="Antonio M."/>
            <person name="Oren A."/>
            <person name="Chaudhuri R.R."/>
            <person name="La Ragione R."/>
            <person name="Hildebrand F."/>
            <person name="Pallen M.J."/>
        </authorList>
    </citation>
    <scope>NUCLEOTIDE SEQUENCE</scope>
    <source>
        <strain evidence="3">ChiHecec3B27-6122</strain>
    </source>
</reference>
<accession>A0A9D1K7G7</accession>
<gene>
    <name evidence="3" type="ORF">IAD42_01165</name>
</gene>
<evidence type="ECO:0000313" key="4">
    <source>
        <dbReference type="Proteomes" id="UP000886876"/>
    </source>
</evidence>
<reference evidence="3" key="1">
    <citation type="submission" date="2020-10" db="EMBL/GenBank/DDBJ databases">
        <authorList>
            <person name="Gilroy R."/>
        </authorList>
    </citation>
    <scope>NUCLEOTIDE SEQUENCE</scope>
    <source>
        <strain evidence="3">ChiHecec3B27-6122</strain>
    </source>
</reference>
<comment type="caution">
    <text evidence="3">The sequence shown here is derived from an EMBL/GenBank/DDBJ whole genome shotgun (WGS) entry which is preliminary data.</text>
</comment>
<dbReference type="EMBL" id="DVJS01000026">
    <property type="protein sequence ID" value="HIS96565.1"/>
    <property type="molecule type" value="Genomic_DNA"/>
</dbReference>
<keyword evidence="1" id="KW-0175">Coiled coil</keyword>
<feature type="transmembrane region" description="Helical" evidence="2">
    <location>
        <begin position="172"/>
        <end position="194"/>
    </location>
</feature>
<keyword evidence="2" id="KW-1133">Transmembrane helix</keyword>
<proteinExistence type="predicted"/>
<organism evidence="3 4">
    <name type="scientific">Candidatus Scatomorpha pullistercoris</name>
    <dbReference type="NCBI Taxonomy" id="2840929"/>
    <lineage>
        <taxon>Bacteria</taxon>
        <taxon>Bacillati</taxon>
        <taxon>Bacillota</taxon>
        <taxon>Clostridia</taxon>
        <taxon>Eubacteriales</taxon>
        <taxon>Candidatus Scatomorpha</taxon>
    </lineage>
</organism>